<dbReference type="EMBL" id="JBHSPA010000027">
    <property type="protein sequence ID" value="MFC5826889.1"/>
    <property type="molecule type" value="Genomic_DNA"/>
</dbReference>
<dbReference type="Gene3D" id="3.40.50.720">
    <property type="entry name" value="NAD(P)-binding Rossmann-like Domain"/>
    <property type="match status" value="1"/>
</dbReference>
<dbReference type="CDD" id="cd05311">
    <property type="entry name" value="NAD_bind_2_malic_enz"/>
    <property type="match status" value="1"/>
</dbReference>
<dbReference type="PIRSF" id="PIRSF000106">
    <property type="entry name" value="ME"/>
    <property type="match status" value="1"/>
</dbReference>
<sequence length="416" mass="43608">MLAGWALAYHTVGKPGKLAVISTKPSSTAADLSVAYSPGVAEPCLAIRDDPEAAYAYTGKGGLVGVISNGTAVLGLGDIGALAAKPVMEGKAVLFKRFADLDAFDVEVAETDAQALVDTVVAIAPTFGGINLEDIAAPDCFWIERECVRRLDIPVMHDDQHGTAIIVGAALLNALELTGKRLDQVRVVFSGAGAAGFATAGYLLALGAPRRNLILTDVSGVVHAGRDMPAYLREFAVSSDLRTLGEAVVGADVFIGVSAGNVLTPAMLRTMARDPVVFALANPIPEIDPRTAGATRPDAIVATGRSDHPNQVNNVLAFPYVFRGALDTRARAITEGMKLAATWAIARLARRPITAEAGFDGDGLAWGPGYLIPKPFDRRLLPEVATAVAAAAMRDGVARRELDLADYRAGLEKARF</sequence>
<evidence type="ECO:0000259" key="3">
    <source>
        <dbReference type="SMART" id="SM00919"/>
    </source>
</evidence>
<comment type="similarity">
    <text evidence="1">Belongs to the malic enzymes family.</text>
</comment>
<accession>A0ABW1CPB4</accession>
<dbReference type="PANTHER" id="PTHR43237">
    <property type="entry name" value="NADP-DEPENDENT MALIC ENZYME"/>
    <property type="match status" value="1"/>
</dbReference>
<dbReference type="InterPro" id="IPR036291">
    <property type="entry name" value="NAD(P)-bd_dom_sf"/>
</dbReference>
<organism evidence="5 6">
    <name type="scientific">Nonomuraea insulae</name>
    <dbReference type="NCBI Taxonomy" id="1616787"/>
    <lineage>
        <taxon>Bacteria</taxon>
        <taxon>Bacillati</taxon>
        <taxon>Actinomycetota</taxon>
        <taxon>Actinomycetes</taxon>
        <taxon>Streptosporangiales</taxon>
        <taxon>Streptosporangiaceae</taxon>
        <taxon>Nonomuraea</taxon>
    </lineage>
</organism>
<dbReference type="SMART" id="SM00919">
    <property type="entry name" value="Malic_M"/>
    <property type="match status" value="1"/>
</dbReference>
<dbReference type="InterPro" id="IPR046346">
    <property type="entry name" value="Aminoacid_DH-like_N_sf"/>
</dbReference>
<feature type="domain" description="Malic enzyme NAD-binding" evidence="3">
    <location>
        <begin position="160"/>
        <end position="393"/>
    </location>
</feature>
<dbReference type="Gene3D" id="3.40.50.10380">
    <property type="entry name" value="Malic enzyme, N-terminal domain"/>
    <property type="match status" value="1"/>
</dbReference>
<proteinExistence type="inferred from homology"/>
<dbReference type="SUPFAM" id="SSF51735">
    <property type="entry name" value="NAD(P)-binding Rossmann-fold domains"/>
    <property type="match status" value="1"/>
</dbReference>
<evidence type="ECO:0000313" key="6">
    <source>
        <dbReference type="Proteomes" id="UP001596058"/>
    </source>
</evidence>
<dbReference type="InterPro" id="IPR012301">
    <property type="entry name" value="Malic_N_dom"/>
</dbReference>
<dbReference type="Pfam" id="PF00390">
    <property type="entry name" value="malic"/>
    <property type="match status" value="1"/>
</dbReference>
<dbReference type="PANTHER" id="PTHR43237:SF4">
    <property type="entry name" value="NADP-DEPENDENT MALIC ENZYME"/>
    <property type="match status" value="1"/>
</dbReference>
<dbReference type="Proteomes" id="UP001596058">
    <property type="component" value="Unassembled WGS sequence"/>
</dbReference>
<keyword evidence="6" id="KW-1185">Reference proteome</keyword>
<dbReference type="SUPFAM" id="SSF53223">
    <property type="entry name" value="Aminoacid dehydrogenase-like, N-terminal domain"/>
    <property type="match status" value="1"/>
</dbReference>
<dbReference type="SMART" id="SM01274">
    <property type="entry name" value="malic"/>
    <property type="match status" value="1"/>
</dbReference>
<evidence type="ECO:0000313" key="5">
    <source>
        <dbReference type="EMBL" id="MFC5826889.1"/>
    </source>
</evidence>
<dbReference type="InterPro" id="IPR037062">
    <property type="entry name" value="Malic_N_dom_sf"/>
</dbReference>
<comment type="caution">
    <text evidence="5">The sequence shown here is derived from an EMBL/GenBank/DDBJ whole genome shotgun (WGS) entry which is preliminary data.</text>
</comment>
<evidence type="ECO:0000256" key="2">
    <source>
        <dbReference type="ARBA" id="ARBA00023002"/>
    </source>
</evidence>
<dbReference type="Pfam" id="PF03949">
    <property type="entry name" value="Malic_M"/>
    <property type="match status" value="1"/>
</dbReference>
<reference evidence="6" key="1">
    <citation type="journal article" date="2019" name="Int. J. Syst. Evol. Microbiol.">
        <title>The Global Catalogue of Microorganisms (GCM) 10K type strain sequencing project: providing services to taxonomists for standard genome sequencing and annotation.</title>
        <authorList>
            <consortium name="The Broad Institute Genomics Platform"/>
            <consortium name="The Broad Institute Genome Sequencing Center for Infectious Disease"/>
            <person name="Wu L."/>
            <person name="Ma J."/>
        </authorList>
    </citation>
    <scope>NUCLEOTIDE SEQUENCE [LARGE SCALE GENOMIC DNA]</scope>
    <source>
        <strain evidence="6">CCUG 53903</strain>
    </source>
</reference>
<dbReference type="InterPro" id="IPR001891">
    <property type="entry name" value="Malic_OxRdtase"/>
</dbReference>
<evidence type="ECO:0000256" key="1">
    <source>
        <dbReference type="ARBA" id="ARBA00008785"/>
    </source>
</evidence>
<evidence type="ECO:0000259" key="4">
    <source>
        <dbReference type="SMART" id="SM01274"/>
    </source>
</evidence>
<dbReference type="InterPro" id="IPR051674">
    <property type="entry name" value="Malate_Decarboxylase"/>
</dbReference>
<keyword evidence="2" id="KW-0560">Oxidoreductase</keyword>
<protein>
    <submittedName>
        <fullName evidence="5">Malic enzyme-like NAD(P)-binding protein</fullName>
    </submittedName>
</protein>
<gene>
    <name evidence="5" type="ORF">ACFPZ3_23710</name>
</gene>
<dbReference type="RefSeq" id="WP_379516711.1">
    <property type="nucleotide sequence ID" value="NZ_JBHSPA010000027.1"/>
</dbReference>
<dbReference type="InterPro" id="IPR012302">
    <property type="entry name" value="Malic_NAD-bd"/>
</dbReference>
<name>A0ABW1CPB4_9ACTN</name>
<dbReference type="InterPro" id="IPR045213">
    <property type="entry name" value="Malic_NAD-bd_bact_type"/>
</dbReference>
<feature type="domain" description="Malic enzyme N-terminal" evidence="4">
    <location>
        <begin position="15"/>
        <end position="148"/>
    </location>
</feature>